<dbReference type="SUPFAM" id="SSF88874">
    <property type="entry name" value="Receptor-binding domain of short tail fibre protein gp12"/>
    <property type="match status" value="1"/>
</dbReference>
<evidence type="ECO:0000313" key="4">
    <source>
        <dbReference type="EMBL" id="VFK12832.1"/>
    </source>
</evidence>
<evidence type="ECO:0008006" key="5">
    <source>
        <dbReference type="Google" id="ProtNLM"/>
    </source>
</evidence>
<evidence type="ECO:0000313" key="2">
    <source>
        <dbReference type="EMBL" id="VFJ60829.1"/>
    </source>
</evidence>
<feature type="region of interest" description="Disordered" evidence="1">
    <location>
        <begin position="42"/>
        <end position="70"/>
    </location>
</feature>
<dbReference type="AlphaFoldDB" id="A0A450T5E1"/>
<sequence>MRGIDKIGENNRKDREPGHLQDDANKAHRHGLYTNYQFGHTGGQWSLTHGNTHTGPERSHMTEEGEPEARPKNVALLYCIKD</sequence>
<feature type="region of interest" description="Disordered" evidence="1">
    <location>
        <begin position="1"/>
        <end position="29"/>
    </location>
</feature>
<organism evidence="3">
    <name type="scientific">Candidatus Kentrum sp. FM</name>
    <dbReference type="NCBI Taxonomy" id="2126340"/>
    <lineage>
        <taxon>Bacteria</taxon>
        <taxon>Pseudomonadati</taxon>
        <taxon>Pseudomonadota</taxon>
        <taxon>Gammaproteobacteria</taxon>
        <taxon>Candidatus Kentrum</taxon>
    </lineage>
</organism>
<feature type="compositionally biased region" description="Polar residues" evidence="1">
    <location>
        <begin position="42"/>
        <end position="54"/>
    </location>
</feature>
<reference evidence="3" key="1">
    <citation type="submission" date="2019-02" db="EMBL/GenBank/DDBJ databases">
        <authorList>
            <person name="Gruber-Vodicka R. H."/>
            <person name="Seah K. B. B."/>
        </authorList>
    </citation>
    <scope>NUCLEOTIDE SEQUENCE</scope>
    <source>
        <strain evidence="3">BECK_BZ163</strain>
        <strain evidence="4">BECK_BZ164</strain>
        <strain evidence="2">BECK_BZ165</strain>
    </source>
</reference>
<accession>A0A450T5E1</accession>
<evidence type="ECO:0000256" key="1">
    <source>
        <dbReference type="SAM" id="MobiDB-lite"/>
    </source>
</evidence>
<protein>
    <recommendedName>
        <fullName evidence="5">Phage Tail Collar Domain</fullName>
    </recommendedName>
</protein>
<feature type="compositionally biased region" description="Basic and acidic residues" evidence="1">
    <location>
        <begin position="1"/>
        <end position="26"/>
    </location>
</feature>
<proteinExistence type="predicted"/>
<dbReference type="EMBL" id="CAADFL010000257">
    <property type="protein sequence ID" value="VFK12832.1"/>
    <property type="molecule type" value="Genomic_DNA"/>
</dbReference>
<feature type="compositionally biased region" description="Basic and acidic residues" evidence="1">
    <location>
        <begin position="55"/>
        <end position="70"/>
    </location>
</feature>
<dbReference type="EMBL" id="CAADFA010000281">
    <property type="protein sequence ID" value="VFJ60829.1"/>
    <property type="molecule type" value="Genomic_DNA"/>
</dbReference>
<evidence type="ECO:0000313" key="3">
    <source>
        <dbReference type="EMBL" id="VFJ61916.1"/>
    </source>
</evidence>
<dbReference type="EMBL" id="CAADEZ010000295">
    <property type="protein sequence ID" value="VFJ61916.1"/>
    <property type="molecule type" value="Genomic_DNA"/>
</dbReference>
<name>A0A450T5E1_9GAMM</name>
<gene>
    <name evidence="3" type="ORF">BECKFM1743A_GA0114220_102955</name>
    <name evidence="4" type="ORF">BECKFM1743B_GA0114221_102575</name>
    <name evidence="2" type="ORF">BECKFM1743C_GA0114222_102815</name>
</gene>